<evidence type="ECO:0000313" key="4">
    <source>
        <dbReference type="EMBL" id="KAJ5464785.1"/>
    </source>
</evidence>
<name>A0AAD6G7V4_9EURO</name>
<evidence type="ECO:0000256" key="3">
    <source>
        <dbReference type="ARBA" id="ARBA00022898"/>
    </source>
</evidence>
<reference evidence="4" key="2">
    <citation type="journal article" date="2023" name="IMA Fungus">
        <title>Comparative genomic study of the Penicillium genus elucidates a diverse pangenome and 15 lateral gene transfer events.</title>
        <authorList>
            <person name="Petersen C."/>
            <person name="Sorensen T."/>
            <person name="Nielsen M.R."/>
            <person name="Sondergaard T.E."/>
            <person name="Sorensen J.L."/>
            <person name="Fitzpatrick D.A."/>
            <person name="Frisvad J.C."/>
            <person name="Nielsen K.L."/>
        </authorList>
    </citation>
    <scope>NUCLEOTIDE SEQUENCE</scope>
    <source>
        <strain evidence="4">IBT 16125</strain>
    </source>
</reference>
<comment type="cofactor">
    <cofactor evidence="1">
        <name>pyridoxal 5'-phosphate</name>
        <dbReference type="ChEBI" id="CHEBI:597326"/>
    </cofactor>
</comment>
<evidence type="ECO:0000313" key="5">
    <source>
        <dbReference type="Proteomes" id="UP001213681"/>
    </source>
</evidence>
<dbReference type="SUPFAM" id="SSF56752">
    <property type="entry name" value="D-aminoacid aminotransferase-like PLP-dependent enzymes"/>
    <property type="match status" value="1"/>
</dbReference>
<dbReference type="Pfam" id="PF01063">
    <property type="entry name" value="Aminotran_4"/>
    <property type="match status" value="1"/>
</dbReference>
<organism evidence="4 5">
    <name type="scientific">Penicillium daleae</name>
    <dbReference type="NCBI Taxonomy" id="63821"/>
    <lineage>
        <taxon>Eukaryota</taxon>
        <taxon>Fungi</taxon>
        <taxon>Dikarya</taxon>
        <taxon>Ascomycota</taxon>
        <taxon>Pezizomycotina</taxon>
        <taxon>Eurotiomycetes</taxon>
        <taxon>Eurotiomycetidae</taxon>
        <taxon>Eurotiales</taxon>
        <taxon>Aspergillaceae</taxon>
        <taxon>Penicillium</taxon>
    </lineage>
</organism>
<dbReference type="RefSeq" id="XP_056771632.1">
    <property type="nucleotide sequence ID" value="XM_056903865.1"/>
</dbReference>
<keyword evidence="5" id="KW-1185">Reference proteome</keyword>
<dbReference type="InterPro" id="IPR050571">
    <property type="entry name" value="Class-IV_PLP-Dep_Aminotrnsfr"/>
</dbReference>
<evidence type="ECO:0000256" key="2">
    <source>
        <dbReference type="ARBA" id="ARBA00009320"/>
    </source>
</evidence>
<comment type="caution">
    <text evidence="4">The sequence shown here is derived from an EMBL/GenBank/DDBJ whole genome shotgun (WGS) entry which is preliminary data.</text>
</comment>
<protein>
    <submittedName>
        <fullName evidence="4">Uncharacterized protein</fullName>
    </submittedName>
</protein>
<accession>A0AAD6G7V4</accession>
<dbReference type="EMBL" id="JAPVEA010000001">
    <property type="protein sequence ID" value="KAJ5464785.1"/>
    <property type="molecule type" value="Genomic_DNA"/>
</dbReference>
<dbReference type="AlphaFoldDB" id="A0AAD6G7V4"/>
<dbReference type="Gene3D" id="3.30.470.10">
    <property type="match status" value="1"/>
</dbReference>
<dbReference type="PANTHER" id="PTHR42743:SF11">
    <property type="entry name" value="AMINODEOXYCHORISMATE LYASE"/>
    <property type="match status" value="1"/>
</dbReference>
<dbReference type="InterPro" id="IPR043131">
    <property type="entry name" value="BCAT-like_N"/>
</dbReference>
<dbReference type="FunFam" id="3.20.10.10:FF:000002">
    <property type="entry name" value="D-alanine aminotransferase"/>
    <property type="match status" value="1"/>
</dbReference>
<evidence type="ECO:0000256" key="1">
    <source>
        <dbReference type="ARBA" id="ARBA00001933"/>
    </source>
</evidence>
<reference evidence="4" key="1">
    <citation type="submission" date="2022-12" db="EMBL/GenBank/DDBJ databases">
        <authorList>
            <person name="Petersen C."/>
        </authorList>
    </citation>
    <scope>NUCLEOTIDE SEQUENCE</scope>
    <source>
        <strain evidence="4">IBT 16125</strain>
    </source>
</reference>
<dbReference type="InterPro" id="IPR043132">
    <property type="entry name" value="BCAT-like_C"/>
</dbReference>
<sequence length="333" mass="37134">MTSMDKVFAGYATRTATLNASSNPFAKGIAWVEGELVPLSQARIPLMDQGFLHSDLTYDVPAIWDGRFFRLDDHLSRLEASCHKLRMQLPLRKEQINRILDEMAAKSGIKDGFVELIITRGLTGVRGSLPEQLSNNTLYMFIQPYVWVMEPDVQRTGGSAIIARTVRRTPVGSMDPTVKNLQWGDLTRGLLEASDRGAMYPFLTDGDGNLTEGSGFNIVLVKDGVLFTPERGVLEGVTRKAVLEIARANGIDARVEFVSVDMAYHCDEIFMCTTAGGIMPITSLDGKPVKDGQIGPITKRIWDEYWAMHYDSRFSYAINYDLRSQGTPRDQKL</sequence>
<dbReference type="GeneID" id="81594108"/>
<dbReference type="PANTHER" id="PTHR42743">
    <property type="entry name" value="AMINO-ACID AMINOTRANSFERASE"/>
    <property type="match status" value="1"/>
</dbReference>
<comment type="similarity">
    <text evidence="2">Belongs to the class-IV pyridoxal-phosphate-dependent aminotransferase family.</text>
</comment>
<proteinExistence type="inferred from homology"/>
<dbReference type="InterPro" id="IPR036038">
    <property type="entry name" value="Aminotransferase-like"/>
</dbReference>
<keyword evidence="3" id="KW-0663">Pyridoxal phosphate</keyword>
<gene>
    <name evidence="4" type="ORF">N7458_000471</name>
</gene>
<dbReference type="GO" id="GO:0003824">
    <property type="term" value="F:catalytic activity"/>
    <property type="evidence" value="ECO:0007669"/>
    <property type="project" value="InterPro"/>
</dbReference>
<dbReference type="Gene3D" id="3.20.10.10">
    <property type="entry name" value="D-amino Acid Aminotransferase, subunit A, domain 2"/>
    <property type="match status" value="1"/>
</dbReference>
<dbReference type="GO" id="GO:0008652">
    <property type="term" value="P:amino acid biosynthetic process"/>
    <property type="evidence" value="ECO:0007669"/>
    <property type="project" value="UniProtKB-ARBA"/>
</dbReference>
<dbReference type="GO" id="GO:0046394">
    <property type="term" value="P:carboxylic acid biosynthetic process"/>
    <property type="evidence" value="ECO:0007669"/>
    <property type="project" value="UniProtKB-ARBA"/>
</dbReference>
<dbReference type="InterPro" id="IPR001544">
    <property type="entry name" value="Aminotrans_IV"/>
</dbReference>
<dbReference type="Proteomes" id="UP001213681">
    <property type="component" value="Unassembled WGS sequence"/>
</dbReference>